<feature type="compositionally biased region" description="Low complexity" evidence="1">
    <location>
        <begin position="145"/>
        <end position="167"/>
    </location>
</feature>
<feature type="compositionally biased region" description="Low complexity" evidence="1">
    <location>
        <begin position="208"/>
        <end position="222"/>
    </location>
</feature>
<feature type="region of interest" description="Disordered" evidence="1">
    <location>
        <begin position="393"/>
        <end position="413"/>
    </location>
</feature>
<feature type="compositionally biased region" description="Basic and acidic residues" evidence="1">
    <location>
        <begin position="393"/>
        <end position="404"/>
    </location>
</feature>
<keyword evidence="3" id="KW-1185">Reference proteome</keyword>
<feature type="compositionally biased region" description="Pro residues" evidence="1">
    <location>
        <begin position="186"/>
        <end position="207"/>
    </location>
</feature>
<gene>
    <name evidence="2" type="ORF">AB0470_16420</name>
</gene>
<feature type="compositionally biased region" description="Low complexity" evidence="1">
    <location>
        <begin position="176"/>
        <end position="185"/>
    </location>
</feature>
<feature type="compositionally biased region" description="Low complexity" evidence="1">
    <location>
        <begin position="104"/>
        <end position="137"/>
    </location>
</feature>
<organism evidence="2 3">
    <name type="scientific">Streptomyces griseosporeus</name>
    <dbReference type="NCBI Taxonomy" id="1910"/>
    <lineage>
        <taxon>Bacteria</taxon>
        <taxon>Bacillati</taxon>
        <taxon>Actinomycetota</taxon>
        <taxon>Actinomycetes</taxon>
        <taxon>Kitasatosporales</taxon>
        <taxon>Streptomycetaceae</taxon>
        <taxon>Streptomyces</taxon>
    </lineage>
</organism>
<feature type="region of interest" description="Disordered" evidence="1">
    <location>
        <begin position="104"/>
        <end position="232"/>
    </location>
</feature>
<dbReference type="RefSeq" id="WP_162655575.1">
    <property type="nucleotide sequence ID" value="NZ_JBFAUJ010000006.1"/>
</dbReference>
<accession>A0ABV3KP66</accession>
<feature type="compositionally biased region" description="Basic and acidic residues" evidence="1">
    <location>
        <begin position="1"/>
        <end position="13"/>
    </location>
</feature>
<name>A0ABV3KP66_STRGS</name>
<dbReference type="Proteomes" id="UP001553148">
    <property type="component" value="Unassembled WGS sequence"/>
</dbReference>
<protein>
    <submittedName>
        <fullName evidence="2">Tetratricopeptide repeat protein</fullName>
    </submittedName>
</protein>
<evidence type="ECO:0000313" key="2">
    <source>
        <dbReference type="EMBL" id="MEV8461123.1"/>
    </source>
</evidence>
<dbReference type="EMBL" id="JBFAUJ010000006">
    <property type="protein sequence ID" value="MEV8461123.1"/>
    <property type="molecule type" value="Genomic_DNA"/>
</dbReference>
<sequence>MSRLSREKRENKPEPGGSAVPPLDVHVPASGPDAGRASISGVPVVPAEGEELQQAVLGHLYRIARATGRPVYATVRDERIGYAVPLRVDPDGSSHLTAEPVATAGPVATTGPVATAGPVATGPAGRGGAPAAQAATGPTGGAHGVGAPTEPTAGAPAAQAATGPTAGVKPHVEPMAGTEAATEARPPAPQGAFGPPPVMPPPEPAPAPDTTSRPGSTRTPTPDSAPTPPRGFDAVAEAVLGDGPTVGAGMPSLLAAKVEDINEAVRSGRIAAASELAEHTVGEAVRVLGPEHAEVLRLRELAAYVAYLAGDPVRAFRLSLDLARVHHRACDADAAYGNVQSAATAWRAVRDPLQGLDLGRDLLGLWVELTAGDGPAADDIEELDSARARMTRLADRADRADRAAARGTGGDQG</sequence>
<evidence type="ECO:0000313" key="3">
    <source>
        <dbReference type="Proteomes" id="UP001553148"/>
    </source>
</evidence>
<comment type="caution">
    <text evidence="2">The sequence shown here is derived from an EMBL/GenBank/DDBJ whole genome shotgun (WGS) entry which is preliminary data.</text>
</comment>
<reference evidence="2 3" key="1">
    <citation type="submission" date="2024-06" db="EMBL/GenBank/DDBJ databases">
        <title>The Natural Products Discovery Center: Release of the First 8490 Sequenced Strains for Exploring Actinobacteria Biosynthetic Diversity.</title>
        <authorList>
            <person name="Kalkreuter E."/>
            <person name="Kautsar S.A."/>
            <person name="Yang D."/>
            <person name="Bader C.D."/>
            <person name="Teijaro C.N."/>
            <person name="Fluegel L."/>
            <person name="Davis C.M."/>
            <person name="Simpson J.R."/>
            <person name="Lauterbach L."/>
            <person name="Steele A.D."/>
            <person name="Gui C."/>
            <person name="Meng S."/>
            <person name="Li G."/>
            <person name="Viehrig K."/>
            <person name="Ye F."/>
            <person name="Su P."/>
            <person name="Kiefer A.F."/>
            <person name="Nichols A."/>
            <person name="Cepeda A.J."/>
            <person name="Yan W."/>
            <person name="Fan B."/>
            <person name="Jiang Y."/>
            <person name="Adhikari A."/>
            <person name="Zheng C.-J."/>
            <person name="Schuster L."/>
            <person name="Cowan T.M."/>
            <person name="Smanski M.J."/>
            <person name="Chevrette M.G."/>
            <person name="De Carvalho L.P.S."/>
            <person name="Shen B."/>
        </authorList>
    </citation>
    <scope>NUCLEOTIDE SEQUENCE [LARGE SCALE GENOMIC DNA]</scope>
    <source>
        <strain evidence="2 3">NPDC052360</strain>
    </source>
</reference>
<feature type="region of interest" description="Disordered" evidence="1">
    <location>
        <begin position="1"/>
        <end position="40"/>
    </location>
</feature>
<proteinExistence type="predicted"/>
<evidence type="ECO:0000256" key="1">
    <source>
        <dbReference type="SAM" id="MobiDB-lite"/>
    </source>
</evidence>